<reference evidence="2" key="1">
    <citation type="submission" date="2001-08" db="EMBL/GenBank/DDBJ databases">
        <title>Oryza sativa nipponbare(GA3) genomic DNA, chromosome 7, BAC clone:OJ1112_F06.</title>
        <authorList>
            <person name="Sasaki T."/>
            <person name="Matsumoto T."/>
            <person name="Yamamoto K."/>
        </authorList>
    </citation>
    <scope>NUCLEOTIDE SEQUENCE</scope>
</reference>
<sequence length="139" mass="15783">MWGPCVPPPFLLFFLMLLLFLSYLFSLVLLSLDRAERLPARQGAAAGRRARWWVAAHRLTGREAAWWWRHGDGKAAQWGIYTLCCDSAGESGNENVRHCCDCSCFFIHSSLCCCRRRLPCSAEEAERCQVPTVETMNTP</sequence>
<dbReference type="EMBL" id="AP005177">
    <property type="protein sequence ID" value="BAD31066.1"/>
    <property type="molecule type" value="Genomic_DNA"/>
</dbReference>
<name>Q6ZIJ4_ORYSJ</name>
<evidence type="ECO:0000313" key="3">
    <source>
        <dbReference type="EMBL" id="BAD31066.1"/>
    </source>
</evidence>
<keyword evidence="1" id="KW-0812">Transmembrane</keyword>
<evidence type="ECO:0000256" key="1">
    <source>
        <dbReference type="SAM" id="Phobius"/>
    </source>
</evidence>
<keyword evidence="1" id="KW-0472">Membrane</keyword>
<reference evidence="4" key="4">
    <citation type="journal article" date="2008" name="Nucleic Acids Res.">
        <title>The rice annotation project database (RAP-DB): 2008 update.</title>
        <authorList>
            <consortium name="The rice annotation project (RAP)"/>
        </authorList>
    </citation>
    <scope>GENOME REANNOTATION</scope>
    <source>
        <strain evidence="4">cv. Nipponbare</strain>
    </source>
</reference>
<proteinExistence type="predicted"/>
<gene>
    <name evidence="2" type="ORF">OJ1112_F06.5</name>
    <name evidence="3" type="ORF">OSJNBb0055I24.141</name>
</gene>
<organism evidence="2 4">
    <name type="scientific">Oryza sativa subsp. japonica</name>
    <name type="common">Rice</name>
    <dbReference type="NCBI Taxonomy" id="39947"/>
    <lineage>
        <taxon>Eukaryota</taxon>
        <taxon>Viridiplantae</taxon>
        <taxon>Streptophyta</taxon>
        <taxon>Embryophyta</taxon>
        <taxon>Tracheophyta</taxon>
        <taxon>Spermatophyta</taxon>
        <taxon>Magnoliopsida</taxon>
        <taxon>Liliopsida</taxon>
        <taxon>Poales</taxon>
        <taxon>Poaceae</taxon>
        <taxon>BOP clade</taxon>
        <taxon>Oryzoideae</taxon>
        <taxon>Oryzeae</taxon>
        <taxon>Oryzinae</taxon>
        <taxon>Oryza</taxon>
        <taxon>Oryza sativa</taxon>
    </lineage>
</organism>
<reference evidence="4" key="3">
    <citation type="journal article" date="2005" name="Nature">
        <title>The map-based sequence of the rice genome.</title>
        <authorList>
            <consortium name="International rice genome sequencing project (IRGSP)"/>
            <person name="Matsumoto T."/>
            <person name="Wu J."/>
            <person name="Kanamori H."/>
            <person name="Katayose Y."/>
            <person name="Fujisawa M."/>
            <person name="Namiki N."/>
            <person name="Mizuno H."/>
            <person name="Yamamoto K."/>
            <person name="Antonio B.A."/>
            <person name="Baba T."/>
            <person name="Sakata K."/>
            <person name="Nagamura Y."/>
            <person name="Aoki H."/>
            <person name="Arikawa K."/>
            <person name="Arita K."/>
            <person name="Bito T."/>
            <person name="Chiden Y."/>
            <person name="Fujitsuka N."/>
            <person name="Fukunaka R."/>
            <person name="Hamada M."/>
            <person name="Harada C."/>
            <person name="Hayashi A."/>
            <person name="Hijishita S."/>
            <person name="Honda M."/>
            <person name="Hosokawa S."/>
            <person name="Ichikawa Y."/>
            <person name="Idonuma A."/>
            <person name="Iijima M."/>
            <person name="Ikeda M."/>
            <person name="Ikeno M."/>
            <person name="Ito K."/>
            <person name="Ito S."/>
            <person name="Ito T."/>
            <person name="Ito Y."/>
            <person name="Ito Y."/>
            <person name="Iwabuchi A."/>
            <person name="Kamiya K."/>
            <person name="Karasawa W."/>
            <person name="Kurita K."/>
            <person name="Katagiri S."/>
            <person name="Kikuta A."/>
            <person name="Kobayashi H."/>
            <person name="Kobayashi N."/>
            <person name="Machita K."/>
            <person name="Maehara T."/>
            <person name="Masukawa M."/>
            <person name="Mizubayashi T."/>
            <person name="Mukai Y."/>
            <person name="Nagasaki H."/>
            <person name="Nagata Y."/>
            <person name="Naito S."/>
            <person name="Nakashima M."/>
            <person name="Nakama Y."/>
            <person name="Nakamichi Y."/>
            <person name="Nakamura M."/>
            <person name="Meguro A."/>
            <person name="Negishi M."/>
            <person name="Ohta I."/>
            <person name="Ohta T."/>
            <person name="Okamoto M."/>
            <person name="Ono N."/>
            <person name="Saji S."/>
            <person name="Sakaguchi M."/>
            <person name="Sakai K."/>
            <person name="Shibata M."/>
            <person name="Shimokawa T."/>
            <person name="Song J."/>
            <person name="Takazaki Y."/>
            <person name="Terasawa K."/>
            <person name="Tsugane M."/>
            <person name="Tsuji K."/>
            <person name="Ueda S."/>
            <person name="Waki K."/>
            <person name="Yamagata H."/>
            <person name="Yamamoto M."/>
            <person name="Yamamoto S."/>
            <person name="Yamane H."/>
            <person name="Yoshiki S."/>
            <person name="Yoshihara R."/>
            <person name="Yukawa K."/>
            <person name="Zhong H."/>
            <person name="Yano M."/>
            <person name="Yuan Q."/>
            <person name="Ouyang S."/>
            <person name="Liu J."/>
            <person name="Jones K.M."/>
            <person name="Gansberger K."/>
            <person name="Moffat K."/>
            <person name="Hill J."/>
            <person name="Bera J."/>
            <person name="Fadrosh D."/>
            <person name="Jin S."/>
            <person name="Johri S."/>
            <person name="Kim M."/>
            <person name="Overton L."/>
            <person name="Reardon M."/>
            <person name="Tsitrin T."/>
            <person name="Vuong H."/>
            <person name="Weaver B."/>
            <person name="Ciecko A."/>
            <person name="Tallon L."/>
            <person name="Jackson J."/>
            <person name="Pai G."/>
            <person name="Aken S.V."/>
            <person name="Utterback T."/>
            <person name="Reidmuller S."/>
            <person name="Feldblyum T."/>
            <person name="Hsiao J."/>
            <person name="Zismann V."/>
            <person name="Iobst S."/>
            <person name="de Vazeille A.R."/>
            <person name="Buell C.R."/>
            <person name="Ying K."/>
            <person name="Li Y."/>
            <person name="Lu T."/>
            <person name="Huang Y."/>
            <person name="Zhao Q."/>
            <person name="Feng Q."/>
            <person name="Zhang L."/>
            <person name="Zhu J."/>
            <person name="Weng Q."/>
            <person name="Mu J."/>
            <person name="Lu Y."/>
            <person name="Fan D."/>
            <person name="Liu Y."/>
            <person name="Guan J."/>
            <person name="Zhang Y."/>
            <person name="Yu S."/>
            <person name="Liu X."/>
            <person name="Zhang Y."/>
            <person name="Hong G."/>
            <person name="Han B."/>
            <person name="Choisne N."/>
            <person name="Demange N."/>
            <person name="Orjeda G."/>
            <person name="Samain S."/>
            <person name="Cattolico L."/>
            <person name="Pelletier E."/>
            <person name="Couloux A."/>
            <person name="Segurens B."/>
            <person name="Wincker P."/>
            <person name="D'Hont A."/>
            <person name="Scarpelli C."/>
            <person name="Weissenbach J."/>
            <person name="Salanoubat M."/>
            <person name="Quetier F."/>
            <person name="Yu Y."/>
            <person name="Kim H.R."/>
            <person name="Rambo T."/>
            <person name="Currie J."/>
            <person name="Collura K."/>
            <person name="Luo M."/>
            <person name="Yang T."/>
            <person name="Ammiraju J.S.S."/>
            <person name="Engler F."/>
            <person name="Soderlund C."/>
            <person name="Wing R.A."/>
            <person name="Palmer L.E."/>
            <person name="de la Bastide M."/>
            <person name="Spiegel L."/>
            <person name="Nascimento L."/>
            <person name="Zutavern T."/>
            <person name="O'Shaughnessy A."/>
            <person name="Dike S."/>
            <person name="Dedhia N."/>
            <person name="Preston R."/>
            <person name="Balija V."/>
            <person name="McCombie W.R."/>
            <person name="Chow T."/>
            <person name="Chen H."/>
            <person name="Chung M."/>
            <person name="Chen C."/>
            <person name="Shaw J."/>
            <person name="Wu H."/>
            <person name="Hsiao K."/>
            <person name="Chao Y."/>
            <person name="Chu M."/>
            <person name="Cheng C."/>
            <person name="Hour A."/>
            <person name="Lee P."/>
            <person name="Lin S."/>
            <person name="Lin Y."/>
            <person name="Liou J."/>
            <person name="Liu S."/>
            <person name="Hsing Y."/>
            <person name="Raghuvanshi S."/>
            <person name="Mohanty A."/>
            <person name="Bharti A.K."/>
            <person name="Gaur A."/>
            <person name="Gupta V."/>
            <person name="Kumar D."/>
            <person name="Ravi V."/>
            <person name="Vij S."/>
            <person name="Kapur A."/>
            <person name="Khurana P."/>
            <person name="Khurana P."/>
            <person name="Khurana J.P."/>
            <person name="Tyagi A.K."/>
            <person name="Gaikwad K."/>
            <person name="Singh A."/>
            <person name="Dalal V."/>
            <person name="Srivastava S."/>
            <person name="Dixit A."/>
            <person name="Pal A.K."/>
            <person name="Ghazi I.A."/>
            <person name="Yadav M."/>
            <person name="Pandit A."/>
            <person name="Bhargava A."/>
            <person name="Sureshbabu K."/>
            <person name="Batra K."/>
            <person name="Sharma T.R."/>
            <person name="Mohapatra T."/>
            <person name="Singh N.K."/>
            <person name="Messing J."/>
            <person name="Nelson A.B."/>
            <person name="Fuks G."/>
            <person name="Kavchok S."/>
            <person name="Keizer G."/>
            <person name="Linton E."/>
            <person name="Llaca V."/>
            <person name="Song R."/>
            <person name="Tanyolac B."/>
            <person name="Young S."/>
            <person name="Ho-Il K."/>
            <person name="Hahn J.H."/>
            <person name="Sangsakoo G."/>
            <person name="Vanavichit A."/>
            <person name="de Mattos Luiz.A.T."/>
            <person name="Zimmer P.D."/>
            <person name="Malone G."/>
            <person name="Dellagostin O."/>
            <person name="de Oliveira A.C."/>
            <person name="Bevan M."/>
            <person name="Bancroft I."/>
            <person name="Minx P."/>
            <person name="Cordum H."/>
            <person name="Wilson R."/>
            <person name="Cheng Z."/>
            <person name="Jin W."/>
            <person name="Jiang J."/>
            <person name="Leong S.A."/>
            <person name="Iwama H."/>
            <person name="Gojobori T."/>
            <person name="Itoh T."/>
            <person name="Niimura Y."/>
            <person name="Fujii Y."/>
            <person name="Habara T."/>
            <person name="Sakai H."/>
            <person name="Sato Y."/>
            <person name="Wilson G."/>
            <person name="Kumar K."/>
            <person name="McCouch S."/>
            <person name="Juretic N."/>
            <person name="Hoen D."/>
            <person name="Wright S."/>
            <person name="Bruskiewich R."/>
            <person name="Bureau T."/>
            <person name="Miyao A."/>
            <person name="Hirochika H."/>
            <person name="Nishikawa T."/>
            <person name="Kadowaki K."/>
            <person name="Sugiura M."/>
            <person name="Burr B."/>
            <person name="Sasaki T."/>
        </authorList>
    </citation>
    <scope>NUCLEOTIDE SEQUENCE [LARGE SCALE GENOMIC DNA]</scope>
    <source>
        <strain evidence="4">cv. Nipponbare</strain>
    </source>
</reference>
<keyword evidence="1" id="KW-1133">Transmembrane helix</keyword>
<reference evidence="3" key="2">
    <citation type="submission" date="2002-05" db="EMBL/GenBank/DDBJ databases">
        <title>Oryza sativa nipponbare(GA3) genomic DNA, chromosome 7, BAC clone:OSJNBb0055I24.</title>
        <authorList>
            <person name="Sasaki T."/>
            <person name="Matsumoto T."/>
            <person name="Katayose Y."/>
        </authorList>
    </citation>
    <scope>NUCLEOTIDE SEQUENCE</scope>
</reference>
<dbReference type="AlphaFoldDB" id="Q6ZIJ4"/>
<evidence type="ECO:0000313" key="2">
    <source>
        <dbReference type="EMBL" id="BAC83266.1"/>
    </source>
</evidence>
<dbReference type="Proteomes" id="UP000000763">
    <property type="component" value="Chromosome 7"/>
</dbReference>
<accession>Q6ZIJ4</accession>
<feature type="transmembrane region" description="Helical" evidence="1">
    <location>
        <begin position="12"/>
        <end position="32"/>
    </location>
</feature>
<protein>
    <submittedName>
        <fullName evidence="2">Uncharacterized protein</fullName>
    </submittedName>
</protein>
<evidence type="ECO:0000313" key="4">
    <source>
        <dbReference type="Proteomes" id="UP000000763"/>
    </source>
</evidence>
<dbReference type="EMBL" id="AP003995">
    <property type="protein sequence ID" value="BAC83266.1"/>
    <property type="molecule type" value="Genomic_DNA"/>
</dbReference>